<dbReference type="Proteomes" id="UP001060504">
    <property type="component" value="Unassembled WGS sequence"/>
</dbReference>
<organism evidence="2 3">
    <name type="scientific">Mycolicibacterium cyprinidarum</name>
    <dbReference type="NCBI Taxonomy" id="2860311"/>
    <lineage>
        <taxon>Bacteria</taxon>
        <taxon>Bacillati</taxon>
        <taxon>Actinomycetota</taxon>
        <taxon>Actinomycetes</taxon>
        <taxon>Mycobacteriales</taxon>
        <taxon>Mycobacteriaceae</taxon>
        <taxon>Mycolicibacterium</taxon>
    </lineage>
</organism>
<feature type="region of interest" description="Disordered" evidence="1">
    <location>
        <begin position="77"/>
        <end position="100"/>
    </location>
</feature>
<proteinExistence type="predicted"/>
<reference evidence="2 3" key="1">
    <citation type="submission" date="2021-08" db="EMBL/GenBank/DDBJ databases">
        <title>Draft genome sequence of Mycolicibacterium sp. NGTWS1702 strain.</title>
        <authorList>
            <person name="Matsumoto M."/>
            <person name="Tang B.C.C."/>
            <person name="Machida Y."/>
            <person name="Matoyama H."/>
            <person name="Kishihara T."/>
            <person name="Sato S."/>
            <person name="Kondo I."/>
            <person name="Sano M."/>
            <person name="Kato G."/>
        </authorList>
    </citation>
    <scope>NUCLEOTIDE SEQUENCE [LARGE SCALE GENOMIC DNA]</scope>
    <source>
        <strain evidence="2 3">NGTWSNA01</strain>
    </source>
</reference>
<comment type="caution">
    <text evidence="2">The sequence shown here is derived from an EMBL/GenBank/DDBJ whole genome shotgun (WGS) entry which is preliminary data.</text>
</comment>
<evidence type="ECO:0000313" key="3">
    <source>
        <dbReference type="Proteomes" id="UP001060504"/>
    </source>
</evidence>
<evidence type="ECO:0000313" key="2">
    <source>
        <dbReference type="EMBL" id="GJF09303.1"/>
    </source>
</evidence>
<protein>
    <recommendedName>
        <fullName evidence="4">Chitin-binding type-2 domain-containing protein</fullName>
    </recommendedName>
</protein>
<name>A0ABQ4V5S2_9MYCO</name>
<sequence length="183" mass="18767">MGPVTATLPVVPGSVQSGVPPSSGAAVGHALAAVAVSLTELQPASVMANAVAQAMNATDEETREEFTFVTLHPRRASLTGGLDPRTPGSPSRRFQNPYTGHSAGMGKLIRRSAIMTAAVAPIAALSLATSAVGTAQPLDCQNGYWWDPVANVCQPPVAPVPLNCAGGEYWNPVSNACRPLGQV</sequence>
<keyword evidence="3" id="KW-1185">Reference proteome</keyword>
<evidence type="ECO:0008006" key="4">
    <source>
        <dbReference type="Google" id="ProtNLM"/>
    </source>
</evidence>
<accession>A0ABQ4V5S2</accession>
<feature type="compositionally biased region" description="Polar residues" evidence="1">
    <location>
        <begin position="88"/>
        <end position="99"/>
    </location>
</feature>
<evidence type="ECO:0000256" key="1">
    <source>
        <dbReference type="SAM" id="MobiDB-lite"/>
    </source>
</evidence>
<dbReference type="EMBL" id="BPRH01000376">
    <property type="protein sequence ID" value="GJF09303.1"/>
    <property type="molecule type" value="Genomic_DNA"/>
</dbReference>
<gene>
    <name evidence="2" type="ORF">NGTWS1702_03320</name>
</gene>